<keyword evidence="5 8" id="KW-0560">Oxidoreductase</keyword>
<dbReference type="RefSeq" id="WP_183613153.1">
    <property type="nucleotide sequence ID" value="NZ_JACICY010000004.1"/>
</dbReference>
<evidence type="ECO:0000256" key="1">
    <source>
        <dbReference type="ARBA" id="ARBA00001974"/>
    </source>
</evidence>
<dbReference type="InterPro" id="IPR009100">
    <property type="entry name" value="AcylCoA_DH/oxidase_NM_dom_sf"/>
</dbReference>
<dbReference type="AlphaFoldDB" id="A0A7W5ZXG1"/>
<proteinExistence type="inferred from homology"/>
<accession>A0A7W5ZXG1</accession>
<organism evidence="8 9">
    <name type="scientific">Novosphingobium hassiacum</name>
    <dbReference type="NCBI Taxonomy" id="173676"/>
    <lineage>
        <taxon>Bacteria</taxon>
        <taxon>Pseudomonadati</taxon>
        <taxon>Pseudomonadota</taxon>
        <taxon>Alphaproteobacteria</taxon>
        <taxon>Sphingomonadales</taxon>
        <taxon>Sphingomonadaceae</taxon>
        <taxon>Novosphingobium</taxon>
    </lineage>
</organism>
<sequence>MNFDLSDEQKMLAEQANGLLAERSPPDRLRQLIDAGAEWDEPLWRELAEMGFLGAAIPEQFGGVGMTRLDLAVISEELGRANAALPFFSSIVLAAEAIMLAGSEEQKARWLPALASGDTIATFAYAEGPGGWTADVLTAQVRDGVLDGQKGPVADAGIASLAIVLAHDGSGQPTLGLVSLDHPGVTRTKLASFDQLRAHYELRFDGVPFEPLAAAPADEVLAKLFDLAAVQAAFEAVGGADACLKMARDYAMDRQIFGRPLAGYQAIKHKLADIFVAIELARSSAFYAAWAATYGEEELPAAAAAARLSATGAFEQAARENIQVHGGIGYTFEANCHFYYRRERTLATAIGNREVWANRLIDSFLTQNANVAEVA</sequence>
<dbReference type="Proteomes" id="UP000562395">
    <property type="component" value="Unassembled WGS sequence"/>
</dbReference>
<dbReference type="InterPro" id="IPR046373">
    <property type="entry name" value="Acyl-CoA_Oxase/DH_mid-dom_sf"/>
</dbReference>
<dbReference type="Pfam" id="PF02771">
    <property type="entry name" value="Acyl-CoA_dh_N"/>
    <property type="match status" value="1"/>
</dbReference>
<keyword evidence="4" id="KW-0274">FAD</keyword>
<dbReference type="PANTHER" id="PTHR43884">
    <property type="entry name" value="ACYL-COA DEHYDROGENASE"/>
    <property type="match status" value="1"/>
</dbReference>
<dbReference type="SUPFAM" id="SSF56645">
    <property type="entry name" value="Acyl-CoA dehydrogenase NM domain-like"/>
    <property type="match status" value="1"/>
</dbReference>
<keyword evidence="3" id="KW-0285">Flavoprotein</keyword>
<reference evidence="8 9" key="1">
    <citation type="submission" date="2020-08" db="EMBL/GenBank/DDBJ databases">
        <title>Genomic Encyclopedia of Type Strains, Phase IV (KMG-IV): sequencing the most valuable type-strain genomes for metagenomic binning, comparative biology and taxonomic classification.</title>
        <authorList>
            <person name="Goeker M."/>
        </authorList>
    </citation>
    <scope>NUCLEOTIDE SEQUENCE [LARGE SCALE GENOMIC DNA]</scope>
    <source>
        <strain evidence="8 9">DSM 14552</strain>
    </source>
</reference>
<evidence type="ECO:0000256" key="4">
    <source>
        <dbReference type="ARBA" id="ARBA00022827"/>
    </source>
</evidence>
<dbReference type="EC" id="1.3.8.7" evidence="8"/>
<dbReference type="Gene3D" id="2.40.110.10">
    <property type="entry name" value="Butyryl-CoA Dehydrogenase, subunit A, domain 2"/>
    <property type="match status" value="1"/>
</dbReference>
<evidence type="ECO:0000256" key="3">
    <source>
        <dbReference type="ARBA" id="ARBA00022630"/>
    </source>
</evidence>
<dbReference type="Pfam" id="PF00441">
    <property type="entry name" value="Acyl-CoA_dh_1"/>
    <property type="match status" value="1"/>
</dbReference>
<dbReference type="EMBL" id="JACICY010000004">
    <property type="protein sequence ID" value="MBB3860908.1"/>
    <property type="molecule type" value="Genomic_DNA"/>
</dbReference>
<evidence type="ECO:0000256" key="5">
    <source>
        <dbReference type="ARBA" id="ARBA00023002"/>
    </source>
</evidence>
<comment type="similarity">
    <text evidence="2">Belongs to the acyl-CoA dehydrogenase family.</text>
</comment>
<feature type="domain" description="Acyl-CoA dehydrogenase/oxidase C-terminal" evidence="6">
    <location>
        <begin position="222"/>
        <end position="360"/>
    </location>
</feature>
<dbReference type="CDD" id="cd00567">
    <property type="entry name" value="ACAD"/>
    <property type="match status" value="1"/>
</dbReference>
<dbReference type="Gene3D" id="1.20.140.10">
    <property type="entry name" value="Butyryl-CoA Dehydrogenase, subunit A, domain 3"/>
    <property type="match status" value="1"/>
</dbReference>
<dbReference type="GO" id="GO:0050660">
    <property type="term" value="F:flavin adenine dinucleotide binding"/>
    <property type="evidence" value="ECO:0007669"/>
    <property type="project" value="InterPro"/>
</dbReference>
<evidence type="ECO:0000313" key="9">
    <source>
        <dbReference type="Proteomes" id="UP000562395"/>
    </source>
</evidence>
<comment type="cofactor">
    <cofactor evidence="1">
        <name>FAD</name>
        <dbReference type="ChEBI" id="CHEBI:57692"/>
    </cofactor>
</comment>
<dbReference type="InterPro" id="IPR009075">
    <property type="entry name" value="AcylCo_DH/oxidase_C"/>
</dbReference>
<evidence type="ECO:0000259" key="7">
    <source>
        <dbReference type="Pfam" id="PF02771"/>
    </source>
</evidence>
<dbReference type="InterPro" id="IPR036250">
    <property type="entry name" value="AcylCo_DH-like_C"/>
</dbReference>
<dbReference type="InterPro" id="IPR013786">
    <property type="entry name" value="AcylCoA_DH/ox_N"/>
</dbReference>
<gene>
    <name evidence="8" type="ORF">GGQ88_002177</name>
</gene>
<protein>
    <submittedName>
        <fullName evidence="8">Acyl-CoA dehydrogenase</fullName>
        <ecNumber evidence="8">1.3.8.7</ecNumber>
    </submittedName>
</protein>
<dbReference type="Gene3D" id="1.10.540.10">
    <property type="entry name" value="Acyl-CoA dehydrogenase/oxidase, N-terminal domain"/>
    <property type="match status" value="1"/>
</dbReference>
<evidence type="ECO:0000313" key="8">
    <source>
        <dbReference type="EMBL" id="MBB3860908.1"/>
    </source>
</evidence>
<dbReference type="PANTHER" id="PTHR43884:SF20">
    <property type="entry name" value="ACYL-COA DEHYDROGENASE FADE28"/>
    <property type="match status" value="1"/>
</dbReference>
<name>A0A7W5ZXG1_9SPHN</name>
<keyword evidence="9" id="KW-1185">Reference proteome</keyword>
<comment type="caution">
    <text evidence="8">The sequence shown here is derived from an EMBL/GenBank/DDBJ whole genome shotgun (WGS) entry which is preliminary data.</text>
</comment>
<dbReference type="GO" id="GO:0070991">
    <property type="term" value="F:medium-chain fatty acyl-CoA dehydrogenase activity"/>
    <property type="evidence" value="ECO:0007669"/>
    <property type="project" value="UniProtKB-EC"/>
</dbReference>
<dbReference type="SUPFAM" id="SSF47203">
    <property type="entry name" value="Acyl-CoA dehydrogenase C-terminal domain-like"/>
    <property type="match status" value="1"/>
</dbReference>
<evidence type="ECO:0000259" key="6">
    <source>
        <dbReference type="Pfam" id="PF00441"/>
    </source>
</evidence>
<evidence type="ECO:0000256" key="2">
    <source>
        <dbReference type="ARBA" id="ARBA00009347"/>
    </source>
</evidence>
<feature type="domain" description="Acyl-CoA dehydrogenase/oxidase N-terminal" evidence="7">
    <location>
        <begin position="6"/>
        <end position="118"/>
    </location>
</feature>
<dbReference type="InterPro" id="IPR037069">
    <property type="entry name" value="AcylCoA_DH/ox_N_sf"/>
</dbReference>